<dbReference type="SMART" id="SM00320">
    <property type="entry name" value="WD40"/>
    <property type="match status" value="4"/>
</dbReference>
<evidence type="ECO:0000256" key="4">
    <source>
        <dbReference type="ARBA" id="ARBA00023015"/>
    </source>
</evidence>
<name>A0AAW1RUW0_9CHLO</name>
<dbReference type="InterPro" id="IPR001680">
    <property type="entry name" value="WD40_rpt"/>
</dbReference>
<keyword evidence="3" id="KW-0677">Repeat</keyword>
<comment type="similarity">
    <text evidence="1">Belongs to the WD repeat ESC family.</text>
</comment>
<dbReference type="InterPro" id="IPR015943">
    <property type="entry name" value="WD40/YVTN_repeat-like_dom_sf"/>
</dbReference>
<gene>
    <name evidence="7" type="ORF">WJX81_006855</name>
</gene>
<evidence type="ECO:0000313" key="8">
    <source>
        <dbReference type="Proteomes" id="UP001445335"/>
    </source>
</evidence>
<dbReference type="AlphaFoldDB" id="A0AAW1RUW0"/>
<keyword evidence="2 6" id="KW-0853">WD repeat</keyword>
<feature type="repeat" description="WD" evidence="6">
    <location>
        <begin position="145"/>
        <end position="187"/>
    </location>
</feature>
<keyword evidence="5" id="KW-0804">Transcription</keyword>
<evidence type="ECO:0000256" key="1">
    <source>
        <dbReference type="ARBA" id="ARBA00008075"/>
    </source>
</evidence>
<dbReference type="PROSITE" id="PS50082">
    <property type="entry name" value="WD_REPEATS_2"/>
    <property type="match status" value="1"/>
</dbReference>
<evidence type="ECO:0000256" key="2">
    <source>
        <dbReference type="ARBA" id="ARBA00022574"/>
    </source>
</evidence>
<dbReference type="Proteomes" id="UP001445335">
    <property type="component" value="Unassembled WGS sequence"/>
</dbReference>
<dbReference type="InterPro" id="IPR051243">
    <property type="entry name" value="PcG_WD-repeat"/>
</dbReference>
<protein>
    <recommendedName>
        <fullName evidence="9">Guanine nucleotide-binding protein subunit beta-like protein</fullName>
    </recommendedName>
</protein>
<evidence type="ECO:0000256" key="6">
    <source>
        <dbReference type="PROSITE-ProRule" id="PRU00221"/>
    </source>
</evidence>
<proteinExistence type="inferred from homology"/>
<comment type="caution">
    <text evidence="7">The sequence shown here is derived from an EMBL/GenBank/DDBJ whole genome shotgun (WGS) entry which is preliminary data.</text>
</comment>
<keyword evidence="8" id="KW-1185">Reference proteome</keyword>
<dbReference type="Gene3D" id="2.130.10.10">
    <property type="entry name" value="YVTN repeat-like/Quinoprotein amine dehydrogenase"/>
    <property type="match status" value="1"/>
</dbReference>
<dbReference type="EMBL" id="JALJOU010000023">
    <property type="protein sequence ID" value="KAK9837156.1"/>
    <property type="molecule type" value="Genomic_DNA"/>
</dbReference>
<accession>A0AAW1RUW0</accession>
<dbReference type="SUPFAM" id="SSF50978">
    <property type="entry name" value="WD40 repeat-like"/>
    <property type="match status" value="1"/>
</dbReference>
<evidence type="ECO:0000313" key="7">
    <source>
        <dbReference type="EMBL" id="KAK9837156.1"/>
    </source>
</evidence>
<dbReference type="PROSITE" id="PS50294">
    <property type="entry name" value="WD_REPEATS_REGION"/>
    <property type="match status" value="1"/>
</dbReference>
<reference evidence="7 8" key="1">
    <citation type="journal article" date="2024" name="Nat. Commun.">
        <title>Phylogenomics reveals the evolutionary origins of lichenization in chlorophyte algae.</title>
        <authorList>
            <person name="Puginier C."/>
            <person name="Libourel C."/>
            <person name="Otte J."/>
            <person name="Skaloud P."/>
            <person name="Haon M."/>
            <person name="Grisel S."/>
            <person name="Petersen M."/>
            <person name="Berrin J.G."/>
            <person name="Delaux P.M."/>
            <person name="Dal Grande F."/>
            <person name="Keller J."/>
        </authorList>
    </citation>
    <scope>NUCLEOTIDE SEQUENCE [LARGE SCALE GENOMIC DNA]</scope>
    <source>
        <strain evidence="7 8">SAG 245.80</strain>
    </source>
</reference>
<keyword evidence="4" id="KW-0805">Transcription regulation</keyword>
<dbReference type="InterPro" id="IPR036322">
    <property type="entry name" value="WD40_repeat_dom_sf"/>
</dbReference>
<evidence type="ECO:0008006" key="9">
    <source>
        <dbReference type="Google" id="ProtNLM"/>
    </source>
</evidence>
<dbReference type="PANTHER" id="PTHR10253">
    <property type="entry name" value="POLYCOMB PROTEIN"/>
    <property type="match status" value="1"/>
</dbReference>
<organism evidence="7 8">
    <name type="scientific">Elliptochloris bilobata</name>
    <dbReference type="NCBI Taxonomy" id="381761"/>
    <lineage>
        <taxon>Eukaryota</taxon>
        <taxon>Viridiplantae</taxon>
        <taxon>Chlorophyta</taxon>
        <taxon>core chlorophytes</taxon>
        <taxon>Trebouxiophyceae</taxon>
        <taxon>Trebouxiophyceae incertae sedis</taxon>
        <taxon>Elliptochloris clade</taxon>
        <taxon>Elliptochloris</taxon>
    </lineage>
</organism>
<dbReference type="Pfam" id="PF00400">
    <property type="entry name" value="WD40"/>
    <property type="match status" value="2"/>
</dbReference>
<sequence>MNAEVAYRYRERKAEVEELGEEQHRRHALKHLKLKTVLKESHCQPVQALAFNTLDAQCGNLFATVGADQAAVYDDQHMGDFIGVVVHFVNQPTPLTKGGELRACAWLRTEGWTQHPQGDACMAIAGAAGDISVISVVEARVITLLRGHSREVIDLVASAARPGLLASLARDGNLRVWDAACGACLASHESDATALALHSDGSQLATVDGLLFLPGGRLVSKSADGRAFVWDYAARRKLASWKVPGCGVSAAAGGRCRMGTTPCGDYVCAGNDGGGVYVFDAATGERVVHVSPIKVTAPVRACGLSADCRHLLAACGNGYIFRFEYARPELGAAGGEQDSASDDEDDKC</sequence>
<evidence type="ECO:0000256" key="5">
    <source>
        <dbReference type="ARBA" id="ARBA00023163"/>
    </source>
</evidence>
<evidence type="ECO:0000256" key="3">
    <source>
        <dbReference type="ARBA" id="ARBA00022737"/>
    </source>
</evidence>